<dbReference type="AlphaFoldDB" id="A0A6A6M5S3"/>
<evidence type="ECO:0000313" key="2">
    <source>
        <dbReference type="Proteomes" id="UP000467840"/>
    </source>
</evidence>
<dbReference type="Proteomes" id="UP000467840">
    <property type="component" value="Chromosome 9"/>
</dbReference>
<reference evidence="1 2" key="1">
    <citation type="journal article" date="2020" name="Mol. Plant">
        <title>The Chromosome-Based Rubber Tree Genome Provides New Insights into Spurge Genome Evolution and Rubber Biosynthesis.</title>
        <authorList>
            <person name="Liu J."/>
            <person name="Shi C."/>
            <person name="Shi C.C."/>
            <person name="Li W."/>
            <person name="Zhang Q.J."/>
            <person name="Zhang Y."/>
            <person name="Li K."/>
            <person name="Lu H.F."/>
            <person name="Shi C."/>
            <person name="Zhu S.T."/>
            <person name="Xiao Z.Y."/>
            <person name="Nan H."/>
            <person name="Yue Y."/>
            <person name="Zhu X.G."/>
            <person name="Wu Y."/>
            <person name="Hong X.N."/>
            <person name="Fan G.Y."/>
            <person name="Tong Y."/>
            <person name="Zhang D."/>
            <person name="Mao C.L."/>
            <person name="Liu Y.L."/>
            <person name="Hao S.J."/>
            <person name="Liu W.Q."/>
            <person name="Lv M.Q."/>
            <person name="Zhang H.B."/>
            <person name="Liu Y."/>
            <person name="Hu-Tang G.R."/>
            <person name="Wang J.P."/>
            <person name="Wang J.H."/>
            <person name="Sun Y.H."/>
            <person name="Ni S.B."/>
            <person name="Chen W.B."/>
            <person name="Zhang X.C."/>
            <person name="Jiao Y.N."/>
            <person name="Eichler E.E."/>
            <person name="Li G.H."/>
            <person name="Liu X."/>
            <person name="Gao L.Z."/>
        </authorList>
    </citation>
    <scope>NUCLEOTIDE SEQUENCE [LARGE SCALE GENOMIC DNA]</scope>
    <source>
        <strain evidence="2">cv. GT1</strain>
        <tissue evidence="1">Leaf</tissue>
    </source>
</reference>
<accession>A0A6A6M5S3</accession>
<protein>
    <submittedName>
        <fullName evidence="1">Uncharacterized protein</fullName>
    </submittedName>
</protein>
<gene>
    <name evidence="1" type="ORF">GH714_036447</name>
</gene>
<proteinExistence type="predicted"/>
<sequence>MKLMFRRLNLVLQKASRALKRAAPIGCRVKDIATQTWPAGQFGPVLGTKGMGPNCSVPCWIDSGPVLISRVEMKWSGSGSGSDPRTSGLVLV</sequence>
<comment type="caution">
    <text evidence="1">The sequence shown here is derived from an EMBL/GenBank/DDBJ whole genome shotgun (WGS) entry which is preliminary data.</text>
</comment>
<keyword evidence="2" id="KW-1185">Reference proteome</keyword>
<dbReference type="EMBL" id="JAAGAX010000008">
    <property type="protein sequence ID" value="KAF2308177.1"/>
    <property type="molecule type" value="Genomic_DNA"/>
</dbReference>
<evidence type="ECO:0000313" key="1">
    <source>
        <dbReference type="EMBL" id="KAF2308177.1"/>
    </source>
</evidence>
<organism evidence="1 2">
    <name type="scientific">Hevea brasiliensis</name>
    <name type="common">Para rubber tree</name>
    <name type="synonym">Siphonia brasiliensis</name>
    <dbReference type="NCBI Taxonomy" id="3981"/>
    <lineage>
        <taxon>Eukaryota</taxon>
        <taxon>Viridiplantae</taxon>
        <taxon>Streptophyta</taxon>
        <taxon>Embryophyta</taxon>
        <taxon>Tracheophyta</taxon>
        <taxon>Spermatophyta</taxon>
        <taxon>Magnoliopsida</taxon>
        <taxon>eudicotyledons</taxon>
        <taxon>Gunneridae</taxon>
        <taxon>Pentapetalae</taxon>
        <taxon>rosids</taxon>
        <taxon>fabids</taxon>
        <taxon>Malpighiales</taxon>
        <taxon>Euphorbiaceae</taxon>
        <taxon>Crotonoideae</taxon>
        <taxon>Micrandreae</taxon>
        <taxon>Hevea</taxon>
    </lineage>
</organism>
<name>A0A6A6M5S3_HEVBR</name>